<keyword evidence="3" id="KW-0645">Protease</keyword>
<dbReference type="GO" id="GO:0080120">
    <property type="term" value="P:CAAX-box protein maturation"/>
    <property type="evidence" value="ECO:0007669"/>
    <property type="project" value="UniProtKB-ARBA"/>
</dbReference>
<feature type="transmembrane region" description="Helical" evidence="1">
    <location>
        <begin position="104"/>
        <end position="123"/>
    </location>
</feature>
<feature type="transmembrane region" description="Helical" evidence="1">
    <location>
        <begin position="207"/>
        <end position="226"/>
    </location>
</feature>
<proteinExistence type="predicted"/>
<feature type="domain" description="CAAX prenyl protease 2/Lysostaphin resistance protein A-like" evidence="2">
    <location>
        <begin position="112"/>
        <end position="202"/>
    </location>
</feature>
<dbReference type="InterPro" id="IPR003675">
    <property type="entry name" value="Rce1/LyrA-like_dom"/>
</dbReference>
<protein>
    <submittedName>
        <fullName evidence="3">CPBP family intramembrane metalloprotease</fullName>
    </submittedName>
</protein>
<dbReference type="EMBL" id="CP025096">
    <property type="protein sequence ID" value="AUD06880.1"/>
    <property type="molecule type" value="Genomic_DNA"/>
</dbReference>
<dbReference type="GO" id="GO:0008237">
    <property type="term" value="F:metallopeptidase activity"/>
    <property type="evidence" value="ECO:0007669"/>
    <property type="project" value="UniProtKB-KW"/>
</dbReference>
<dbReference type="GO" id="GO:0006508">
    <property type="term" value="P:proteolysis"/>
    <property type="evidence" value="ECO:0007669"/>
    <property type="project" value="UniProtKB-KW"/>
</dbReference>
<feature type="transmembrane region" description="Helical" evidence="1">
    <location>
        <begin position="16"/>
        <end position="34"/>
    </location>
</feature>
<name>A0A2K8ZAK6_9BACT</name>
<evidence type="ECO:0000313" key="4">
    <source>
        <dbReference type="Proteomes" id="UP000232883"/>
    </source>
</evidence>
<keyword evidence="3" id="KW-0378">Hydrolase</keyword>
<dbReference type="AlphaFoldDB" id="A0A2K8ZAK6"/>
<keyword evidence="4" id="KW-1185">Reference proteome</keyword>
<dbReference type="GO" id="GO:0004175">
    <property type="term" value="F:endopeptidase activity"/>
    <property type="evidence" value="ECO:0007669"/>
    <property type="project" value="UniProtKB-ARBA"/>
</dbReference>
<keyword evidence="1" id="KW-0812">Transmembrane</keyword>
<keyword evidence="1" id="KW-0472">Membrane</keyword>
<evidence type="ECO:0000256" key="1">
    <source>
        <dbReference type="SAM" id="Phobius"/>
    </source>
</evidence>
<dbReference type="OrthoDB" id="9777755at2"/>
<dbReference type="Pfam" id="PF02517">
    <property type="entry name" value="Rce1-like"/>
    <property type="match status" value="1"/>
</dbReference>
<evidence type="ECO:0000313" key="3">
    <source>
        <dbReference type="EMBL" id="AUD06880.1"/>
    </source>
</evidence>
<keyword evidence="3" id="KW-0482">Metalloprotease</keyword>
<feature type="transmembrane region" description="Helical" evidence="1">
    <location>
        <begin position="46"/>
        <end position="68"/>
    </location>
</feature>
<gene>
    <name evidence="3" type="ORF">CWM47_36580</name>
</gene>
<keyword evidence="1" id="KW-1133">Transmembrane helix</keyword>
<evidence type="ECO:0000259" key="2">
    <source>
        <dbReference type="Pfam" id="PF02517"/>
    </source>
</evidence>
<feature type="transmembrane region" description="Helical" evidence="1">
    <location>
        <begin position="167"/>
        <end position="195"/>
    </location>
</feature>
<sequence length="244" mass="27560">MTSQNEIPGKVNDRKIFLAVSVFYVIAVLIRYLTNKTQLLSGIDNTFIKVILQAIGPTIGALVAFRFFQIKPVMTLKGDFKNFFVPLAIYWLLPVILIETTAYFSTSTLPRVAVITILVYGLFEEIGWRGFLQQALVSLPKFVRITLITVLWFAWHLNFEMSLSNLTFFLILFAGSWALGFIAEKTNCLLAVSAIHSLNNFFSDSNVYKIGVLSFLLLVWVLSIVYRNKLGGNKINSYLPVTLV</sequence>
<dbReference type="Proteomes" id="UP000232883">
    <property type="component" value="Chromosome"/>
</dbReference>
<accession>A0A2K8ZAK6</accession>
<dbReference type="KEGG" id="spir:CWM47_36580"/>
<reference evidence="3 4" key="1">
    <citation type="submission" date="2017-11" db="EMBL/GenBank/DDBJ databases">
        <title>Taxonomic description and genome sequences of Spirosoma HA7 sp. nov., isolated from pollen microhabitat of Corylus avellana.</title>
        <authorList>
            <person name="Ambika Manirajan B."/>
            <person name="Suarez C."/>
            <person name="Ratering S."/>
            <person name="Geissler-Plaum R."/>
            <person name="Cardinale M."/>
            <person name="Sylvia S."/>
        </authorList>
    </citation>
    <scope>NUCLEOTIDE SEQUENCE [LARGE SCALE GENOMIC DNA]</scope>
    <source>
        <strain evidence="3 4">HA7</strain>
    </source>
</reference>
<feature type="transmembrane region" description="Helical" evidence="1">
    <location>
        <begin position="80"/>
        <end position="98"/>
    </location>
</feature>
<organism evidence="3 4">
    <name type="scientific">Spirosoma pollinicola</name>
    <dbReference type="NCBI Taxonomy" id="2057025"/>
    <lineage>
        <taxon>Bacteria</taxon>
        <taxon>Pseudomonadati</taxon>
        <taxon>Bacteroidota</taxon>
        <taxon>Cytophagia</taxon>
        <taxon>Cytophagales</taxon>
        <taxon>Cytophagaceae</taxon>
        <taxon>Spirosoma</taxon>
    </lineage>
</organism>
<feature type="transmembrane region" description="Helical" evidence="1">
    <location>
        <begin position="135"/>
        <end position="155"/>
    </location>
</feature>